<evidence type="ECO:0000313" key="1">
    <source>
        <dbReference type="EMBL" id="OFA00956.1"/>
    </source>
</evidence>
<dbReference type="InterPro" id="IPR011197">
    <property type="entry name" value="UCP012318"/>
</dbReference>
<sequence length="282" mass="30633">MPSLSNAYQAAHAASGELRARALLCLLESDPFEKVAAVNAMADAVRANACTPDPSAQLQAPQDRPIPGRPDLPQLVLPSALGKRSMNTVEGRAMLIHALAHIEFNAINLALDALWRFPGLPAAYYTDWLKVAEEESLHFSLVAAHLVTLGYAYGDFTAHGSLWEMVAKTTGDALARMALVPRVLEARGLDATPPMRAKIAQAGDHQAAAILDIILRDEIGHVEVGNRWYRHLCAQRGLAPRATFAALCEEYWAPVPRGPFNIEARRLAGFTEEEIADLCANK</sequence>
<dbReference type="RefSeq" id="WP_070248047.1">
    <property type="nucleotide sequence ID" value="NZ_LROM01000081.1"/>
</dbReference>
<gene>
    <name evidence="1" type="ORF">DUPY_22400</name>
</gene>
<dbReference type="SUPFAM" id="SSF47240">
    <property type="entry name" value="Ferritin-like"/>
    <property type="match status" value="1"/>
</dbReference>
<proteinExistence type="predicted"/>
<organism evidence="1 2">
    <name type="scientific">Duganella phyllosphaerae</name>
    <dbReference type="NCBI Taxonomy" id="762836"/>
    <lineage>
        <taxon>Bacteria</taxon>
        <taxon>Pseudomonadati</taxon>
        <taxon>Pseudomonadota</taxon>
        <taxon>Betaproteobacteria</taxon>
        <taxon>Burkholderiales</taxon>
        <taxon>Oxalobacteraceae</taxon>
        <taxon>Telluria group</taxon>
        <taxon>Duganella</taxon>
    </lineage>
</organism>
<reference evidence="2" key="1">
    <citation type="journal article" date="2016" name="Front. Microbiol.">
        <title>Molecular Keys to the Janthinobacterium and Duganella spp. Interaction with the Plant Pathogen Fusarium graminearum.</title>
        <authorList>
            <person name="Haack F.S."/>
            <person name="Poehlein A."/>
            <person name="Kroger C."/>
            <person name="Voigt C.A."/>
            <person name="Piepenbring M."/>
            <person name="Bode H.B."/>
            <person name="Daniel R."/>
            <person name="Schafer W."/>
            <person name="Streit W.R."/>
        </authorList>
    </citation>
    <scope>NUCLEOTIDE SEQUENCE [LARGE SCALE GENOMIC DNA]</scope>
    <source>
        <strain evidence="2">T54</strain>
    </source>
</reference>
<dbReference type="Proteomes" id="UP000175989">
    <property type="component" value="Unassembled WGS sequence"/>
</dbReference>
<name>A0A1E7WP61_9BURK</name>
<dbReference type="PANTHER" id="PTHR42782:SF4">
    <property type="entry name" value="DUF455 DOMAIN-CONTAINING PROTEIN"/>
    <property type="match status" value="1"/>
</dbReference>
<evidence type="ECO:0008006" key="3">
    <source>
        <dbReference type="Google" id="ProtNLM"/>
    </source>
</evidence>
<evidence type="ECO:0000313" key="2">
    <source>
        <dbReference type="Proteomes" id="UP000175989"/>
    </source>
</evidence>
<dbReference type="InterPro" id="IPR007402">
    <property type="entry name" value="DUF455"/>
</dbReference>
<dbReference type="CDD" id="cd00657">
    <property type="entry name" value="Ferritin_like"/>
    <property type="match status" value="1"/>
</dbReference>
<dbReference type="AlphaFoldDB" id="A0A1E7WP61"/>
<dbReference type="EMBL" id="LROM01000081">
    <property type="protein sequence ID" value="OFA00956.1"/>
    <property type="molecule type" value="Genomic_DNA"/>
</dbReference>
<dbReference type="OrthoDB" id="9778629at2"/>
<dbReference type="PATRIC" id="fig|762836.4.peg.2318"/>
<dbReference type="InterPro" id="IPR009078">
    <property type="entry name" value="Ferritin-like_SF"/>
</dbReference>
<comment type="caution">
    <text evidence="1">The sequence shown here is derived from an EMBL/GenBank/DDBJ whole genome shotgun (WGS) entry which is preliminary data.</text>
</comment>
<accession>A0A1E7WP61</accession>
<dbReference type="PIRSF" id="PIRSF012318">
    <property type="entry name" value="UCP012318"/>
    <property type="match status" value="1"/>
</dbReference>
<dbReference type="Pfam" id="PF04305">
    <property type="entry name" value="DUF455"/>
    <property type="match status" value="1"/>
</dbReference>
<protein>
    <recommendedName>
        <fullName evidence="3">Ferritin-like domain protein</fullName>
    </recommendedName>
</protein>
<dbReference type="PANTHER" id="PTHR42782">
    <property type="entry name" value="SI:CH73-314G15.3"/>
    <property type="match status" value="1"/>
</dbReference>
<keyword evidence="2" id="KW-1185">Reference proteome</keyword>